<dbReference type="Proteomes" id="UP000002035">
    <property type="component" value="Unassembled WGS sequence"/>
</dbReference>
<dbReference type="PANTHER" id="PTHR35596">
    <property type="entry name" value="DUF2263 DOMAIN-CONTAINING PROTEIN"/>
    <property type="match status" value="1"/>
</dbReference>
<proteinExistence type="predicted"/>
<dbReference type="RefSeq" id="XP_002844794.1">
    <property type="nucleotide sequence ID" value="XM_002844748.1"/>
</dbReference>
<dbReference type="HOGENOM" id="CLU_024412_0_0_1"/>
<gene>
    <name evidence="3" type="ORF">MCYG_06758</name>
</gene>
<dbReference type="GeneID" id="9230951"/>
<evidence type="ECO:0000256" key="1">
    <source>
        <dbReference type="SAM" id="MobiDB-lite"/>
    </source>
</evidence>
<sequence>MALRGGYGHKRQRDASGHPSQGQSSQRDEIRQQLRLVSEETKELIPLVLSRTQTCSDGFLLEGSDVPRLKAAECPGFTGVKVRDTTAAEHEYGNTCILNMASAARPGGGWLSGASAQEESLCRRSTLPETLKERFYRIPKTGAIYSPSVVIFRTSRESGHKLMALNDPDSLPVVSAISVAALVHPQIKRVGVVTTSTDRDGTVKSVASSRQAYARGSERRAMKEKMRHILRISAYKKHRRIVLGALGCGAFKNPREDTADCWAEVFSEAEFQGGWWKDVVFAILDPLSQPGQNIGNAGAYIQRLDGLAVSAP</sequence>
<dbReference type="OrthoDB" id="4174106at2759"/>
<reference evidence="4" key="1">
    <citation type="journal article" date="2012" name="MBio">
        <title>Comparative genome analysis of Trichophyton rubrum and related dermatophytes reveals candidate genes involved in infection.</title>
        <authorList>
            <person name="Martinez D.A."/>
            <person name="Oliver B.G."/>
            <person name="Graeser Y."/>
            <person name="Goldberg J.M."/>
            <person name="Li W."/>
            <person name="Martinez-Rossi N.M."/>
            <person name="Monod M."/>
            <person name="Shelest E."/>
            <person name="Barton R.C."/>
            <person name="Birch E."/>
            <person name="Brakhage A.A."/>
            <person name="Chen Z."/>
            <person name="Gurr S.J."/>
            <person name="Heiman D."/>
            <person name="Heitman J."/>
            <person name="Kosti I."/>
            <person name="Rossi A."/>
            <person name="Saif S."/>
            <person name="Samalova M."/>
            <person name="Saunders C.W."/>
            <person name="Shea T."/>
            <person name="Summerbell R.C."/>
            <person name="Xu J."/>
            <person name="Young S."/>
            <person name="Zeng Q."/>
            <person name="Birren B.W."/>
            <person name="Cuomo C.A."/>
            <person name="White T.C."/>
        </authorList>
    </citation>
    <scope>NUCLEOTIDE SEQUENCE [LARGE SCALE GENOMIC DNA]</scope>
    <source>
        <strain evidence="4">ATCC MYA-4605 / CBS 113480</strain>
    </source>
</reference>
<dbReference type="AlphaFoldDB" id="C5FVK5"/>
<feature type="region of interest" description="Disordered" evidence="1">
    <location>
        <begin position="1"/>
        <end position="30"/>
    </location>
</feature>
<dbReference type="InterPro" id="IPR019261">
    <property type="entry name" value="PARG_cat_microbial"/>
</dbReference>
<evidence type="ECO:0000313" key="3">
    <source>
        <dbReference type="EMBL" id="EEQ33939.1"/>
    </source>
</evidence>
<accession>C5FVK5</accession>
<feature type="domain" description="Microbial-type PARG catalytic" evidence="2">
    <location>
        <begin position="80"/>
        <end position="153"/>
    </location>
</feature>
<organism evidence="3 4">
    <name type="scientific">Arthroderma otae (strain ATCC MYA-4605 / CBS 113480)</name>
    <name type="common">Microsporum canis</name>
    <dbReference type="NCBI Taxonomy" id="554155"/>
    <lineage>
        <taxon>Eukaryota</taxon>
        <taxon>Fungi</taxon>
        <taxon>Dikarya</taxon>
        <taxon>Ascomycota</taxon>
        <taxon>Pezizomycotina</taxon>
        <taxon>Eurotiomycetes</taxon>
        <taxon>Eurotiomycetidae</taxon>
        <taxon>Onygenales</taxon>
        <taxon>Arthrodermataceae</taxon>
        <taxon>Microsporum</taxon>
    </lineage>
</organism>
<dbReference type="PANTHER" id="PTHR35596:SF1">
    <property type="entry name" value="MICROBIAL-TYPE PARG CATALYTIC DOMAIN-CONTAINING PROTEIN"/>
    <property type="match status" value="1"/>
</dbReference>
<dbReference type="VEuPathDB" id="FungiDB:MCYG_06758"/>
<dbReference type="SUPFAM" id="SSF52949">
    <property type="entry name" value="Macro domain-like"/>
    <property type="match status" value="1"/>
</dbReference>
<dbReference type="InterPro" id="IPR012664">
    <property type="entry name" value="CHP02452"/>
</dbReference>
<evidence type="ECO:0000313" key="4">
    <source>
        <dbReference type="Proteomes" id="UP000002035"/>
    </source>
</evidence>
<dbReference type="eggNOG" id="ENOG502S35J">
    <property type="taxonomic scope" value="Eukaryota"/>
</dbReference>
<dbReference type="NCBIfam" id="TIGR02452">
    <property type="entry name" value="TIGR02452 family protein"/>
    <property type="match status" value="1"/>
</dbReference>
<dbReference type="InterPro" id="IPR043472">
    <property type="entry name" value="Macro_dom-like"/>
</dbReference>
<dbReference type="OMA" id="FDEYMHP"/>
<name>C5FVK5_ARTOC</name>
<protein>
    <recommendedName>
        <fullName evidence="2">Microbial-type PARG catalytic domain-containing protein</fullName>
    </recommendedName>
</protein>
<dbReference type="STRING" id="554155.C5FVK5"/>
<dbReference type="Pfam" id="PF10021">
    <property type="entry name" value="PARG_cat_microb"/>
    <property type="match status" value="1"/>
</dbReference>
<keyword evidence="4" id="KW-1185">Reference proteome</keyword>
<dbReference type="Gene3D" id="3.40.220.10">
    <property type="entry name" value="Leucine Aminopeptidase, subunit E, domain 1"/>
    <property type="match status" value="1"/>
</dbReference>
<evidence type="ECO:0000259" key="2">
    <source>
        <dbReference type="Pfam" id="PF10021"/>
    </source>
</evidence>
<dbReference type="EMBL" id="DS995706">
    <property type="protein sequence ID" value="EEQ33939.1"/>
    <property type="molecule type" value="Genomic_DNA"/>
</dbReference>